<keyword evidence="6" id="KW-1185">Reference proteome</keyword>
<dbReference type="EMBL" id="FMYH01000002">
    <property type="protein sequence ID" value="SDC40687.1"/>
    <property type="molecule type" value="Genomic_DNA"/>
</dbReference>
<keyword evidence="4" id="KW-0233">DNA recombination</keyword>
<dbReference type="STRING" id="1814289.SAMN05216410_1818"/>
<dbReference type="GO" id="GO:0006310">
    <property type="term" value="P:DNA recombination"/>
    <property type="evidence" value="ECO:0007669"/>
    <property type="project" value="UniProtKB-KW"/>
</dbReference>
<protein>
    <submittedName>
        <fullName evidence="5">DNA recombination protein RmuC</fullName>
    </submittedName>
</protein>
<evidence type="ECO:0000256" key="4">
    <source>
        <dbReference type="ARBA" id="ARBA00023172"/>
    </source>
</evidence>
<organism evidence="5 6">
    <name type="scientific">Sanguibacter gelidistatuariae</name>
    <dbReference type="NCBI Taxonomy" id="1814289"/>
    <lineage>
        <taxon>Bacteria</taxon>
        <taxon>Bacillati</taxon>
        <taxon>Actinomycetota</taxon>
        <taxon>Actinomycetes</taxon>
        <taxon>Micrococcales</taxon>
        <taxon>Sanguibacteraceae</taxon>
        <taxon>Sanguibacter</taxon>
    </lineage>
</organism>
<comment type="similarity">
    <text evidence="2">Belongs to the RmuC family.</text>
</comment>
<proteinExistence type="inferred from homology"/>
<dbReference type="AlphaFoldDB" id="A0A1G6LCN5"/>
<keyword evidence="3" id="KW-0175">Coiled coil</keyword>
<sequence length="429" mass="46806">MVGVVGVVVGYLLGVVRGAQRTHAAQLAQTRAEAELSAERRGTGERILTMQHDQDRLSDQFRALAAEALASNNEQFLGLAEQRLRSTQVAGQADMASRTQAVQALVDPLARTLTDVRQQMFAAEESRIASAAALGEQVRGMRDASELLRQQTSSLVTALRTSDIRGAWGEMQLRRVVEVAGMLNRVDFVEQSHVTTDDGALRPDMVVHLAGGKNIVVDAKVAFLGYLDAQQATDPAVRARRLSDHARHVRKHIDDLAGKRYWDQFSPTPEFVVMFIPAEPLLSAAVEEDPSLLEYAFGRDVVIVTPMTLMALLRTVSYAWRQEALAENAQKVLEVGKELHQRLGVLSKHLSELGSRISSTAGAYNKAVASFESRVLVSARRFNELDVVSGELVRPAAVVPQLSVVSWSADDEADELEVLGEAVDVPGAR</sequence>
<dbReference type="Proteomes" id="UP000199039">
    <property type="component" value="Unassembled WGS sequence"/>
</dbReference>
<evidence type="ECO:0000313" key="5">
    <source>
        <dbReference type="EMBL" id="SDC40687.1"/>
    </source>
</evidence>
<evidence type="ECO:0000256" key="2">
    <source>
        <dbReference type="ARBA" id="ARBA00009840"/>
    </source>
</evidence>
<evidence type="ECO:0000256" key="3">
    <source>
        <dbReference type="ARBA" id="ARBA00023054"/>
    </source>
</evidence>
<evidence type="ECO:0000256" key="1">
    <source>
        <dbReference type="ARBA" id="ARBA00003416"/>
    </source>
</evidence>
<reference evidence="5 6" key="1">
    <citation type="submission" date="2016-09" db="EMBL/GenBank/DDBJ databases">
        <authorList>
            <person name="Capua I."/>
            <person name="De Benedictis P."/>
            <person name="Joannis T."/>
            <person name="Lombin L.H."/>
            <person name="Cattoli G."/>
        </authorList>
    </citation>
    <scope>NUCLEOTIDE SEQUENCE [LARGE SCALE GENOMIC DNA]</scope>
    <source>
        <strain evidence="5 6">ISLP-3</strain>
    </source>
</reference>
<gene>
    <name evidence="5" type="ORF">SAMN05216410_1818</name>
</gene>
<dbReference type="PANTHER" id="PTHR30563">
    <property type="entry name" value="DNA RECOMBINATION PROTEIN RMUC"/>
    <property type="match status" value="1"/>
</dbReference>
<comment type="function">
    <text evidence="1">Involved in DNA recombination.</text>
</comment>
<dbReference type="PANTHER" id="PTHR30563:SF0">
    <property type="entry name" value="DNA RECOMBINATION PROTEIN RMUC"/>
    <property type="match status" value="1"/>
</dbReference>
<accession>A0A1G6LCN5</accession>
<dbReference type="Pfam" id="PF02646">
    <property type="entry name" value="RmuC"/>
    <property type="match status" value="1"/>
</dbReference>
<dbReference type="InterPro" id="IPR003798">
    <property type="entry name" value="DNA_recombination_RmuC"/>
</dbReference>
<evidence type="ECO:0000313" key="6">
    <source>
        <dbReference type="Proteomes" id="UP000199039"/>
    </source>
</evidence>
<name>A0A1G6LCN5_9MICO</name>